<sequence length="156" mass="19008">MSDINQTKYSELRSIYKYYIDSYNVLYRLKSDNEEELNKIYTMITMELIDSNKYLPQKIMEDILCIIQYNNRYTKSYLYLAKLIYDDYHVTESSKVPLDVIYLFYKEYGIKLNKSYDFEEINSENLDIHTEDTIYKAIMYNDLERFITFTESDEFD</sequence>
<dbReference type="RefSeq" id="XP_001318444.1">
    <property type="nucleotide sequence ID" value="XM_001318409.1"/>
</dbReference>
<keyword evidence="2" id="KW-1185">Reference proteome</keyword>
<dbReference type="PANTHER" id="PTHR24182">
    <property type="entry name" value="ANKYRIN REPEAT AND SOCS BOX CONTAINING 4"/>
    <property type="match status" value="1"/>
</dbReference>
<evidence type="ECO:0000313" key="1">
    <source>
        <dbReference type="EMBL" id="EAY06221.1"/>
    </source>
</evidence>
<dbReference type="KEGG" id="tva:4764096"/>
<dbReference type="VEuPathDB" id="TrichDB:TVAGG3_0707410"/>
<reference evidence="1" key="2">
    <citation type="journal article" date="2007" name="Science">
        <title>Draft genome sequence of the sexually transmitted pathogen Trichomonas vaginalis.</title>
        <authorList>
            <person name="Carlton J.M."/>
            <person name="Hirt R.P."/>
            <person name="Silva J.C."/>
            <person name="Delcher A.L."/>
            <person name="Schatz M."/>
            <person name="Zhao Q."/>
            <person name="Wortman J.R."/>
            <person name="Bidwell S.L."/>
            <person name="Alsmark U.C.M."/>
            <person name="Besteiro S."/>
            <person name="Sicheritz-Ponten T."/>
            <person name="Noel C.J."/>
            <person name="Dacks J.B."/>
            <person name="Foster P.G."/>
            <person name="Simillion C."/>
            <person name="Van de Peer Y."/>
            <person name="Miranda-Saavedra D."/>
            <person name="Barton G.J."/>
            <person name="Westrop G.D."/>
            <person name="Mueller S."/>
            <person name="Dessi D."/>
            <person name="Fiori P.L."/>
            <person name="Ren Q."/>
            <person name="Paulsen I."/>
            <person name="Zhang H."/>
            <person name="Bastida-Corcuera F.D."/>
            <person name="Simoes-Barbosa A."/>
            <person name="Brown M.T."/>
            <person name="Hayes R.D."/>
            <person name="Mukherjee M."/>
            <person name="Okumura C.Y."/>
            <person name="Schneider R."/>
            <person name="Smith A.J."/>
            <person name="Vanacova S."/>
            <person name="Villalvazo M."/>
            <person name="Haas B.J."/>
            <person name="Pertea M."/>
            <person name="Feldblyum T.V."/>
            <person name="Utterback T.R."/>
            <person name="Shu C.L."/>
            <person name="Osoegawa K."/>
            <person name="de Jong P.J."/>
            <person name="Hrdy I."/>
            <person name="Horvathova L."/>
            <person name="Zubacova Z."/>
            <person name="Dolezal P."/>
            <person name="Malik S.B."/>
            <person name="Logsdon J.M. Jr."/>
            <person name="Henze K."/>
            <person name="Gupta A."/>
            <person name="Wang C.C."/>
            <person name="Dunne R.L."/>
            <person name="Upcroft J.A."/>
            <person name="Upcroft P."/>
            <person name="White O."/>
            <person name="Salzberg S.L."/>
            <person name="Tang P."/>
            <person name="Chiu C.-H."/>
            <person name="Lee Y.-S."/>
            <person name="Embley T.M."/>
            <person name="Coombs G.H."/>
            <person name="Mottram J.C."/>
            <person name="Tachezy J."/>
            <person name="Fraser-Liggett C.M."/>
            <person name="Johnson P.J."/>
        </authorList>
    </citation>
    <scope>NUCLEOTIDE SEQUENCE [LARGE SCALE GENOMIC DNA]</scope>
    <source>
        <strain evidence="1">G3</strain>
    </source>
</reference>
<dbReference type="EMBL" id="DS113429">
    <property type="protein sequence ID" value="EAY06221.1"/>
    <property type="molecule type" value="Genomic_DNA"/>
</dbReference>
<organism evidence="1 2">
    <name type="scientific">Trichomonas vaginalis (strain ATCC PRA-98 / G3)</name>
    <dbReference type="NCBI Taxonomy" id="412133"/>
    <lineage>
        <taxon>Eukaryota</taxon>
        <taxon>Metamonada</taxon>
        <taxon>Parabasalia</taxon>
        <taxon>Trichomonadida</taxon>
        <taxon>Trichomonadidae</taxon>
        <taxon>Trichomonas</taxon>
    </lineage>
</organism>
<accession>A2EMA9</accession>
<proteinExistence type="predicted"/>
<gene>
    <name evidence="1" type="ORF">TVAG_470640</name>
</gene>
<protein>
    <submittedName>
        <fullName evidence="1">Uncharacterized protein</fullName>
    </submittedName>
</protein>
<evidence type="ECO:0000313" key="2">
    <source>
        <dbReference type="Proteomes" id="UP000001542"/>
    </source>
</evidence>
<dbReference type="PANTHER" id="PTHR24182:SF13">
    <property type="entry name" value="LD18443P"/>
    <property type="match status" value="1"/>
</dbReference>
<name>A2EMA9_TRIV3</name>
<dbReference type="AlphaFoldDB" id="A2EMA9"/>
<dbReference type="InParanoid" id="A2EMA9"/>
<dbReference type="Proteomes" id="UP000001542">
    <property type="component" value="Unassembled WGS sequence"/>
</dbReference>
<reference evidence="1" key="1">
    <citation type="submission" date="2006-10" db="EMBL/GenBank/DDBJ databases">
        <authorList>
            <person name="Amadeo P."/>
            <person name="Zhao Q."/>
            <person name="Wortman J."/>
            <person name="Fraser-Liggett C."/>
            <person name="Carlton J."/>
        </authorList>
    </citation>
    <scope>NUCLEOTIDE SEQUENCE</scope>
    <source>
        <strain evidence="1">G3</strain>
    </source>
</reference>